<feature type="domain" description="PKS/mFAS DH" evidence="5">
    <location>
        <begin position="111"/>
        <end position="393"/>
    </location>
</feature>
<dbReference type="PANTHER" id="PTHR43775:SF51">
    <property type="entry name" value="INACTIVE PHENOLPHTHIOCEROL SYNTHESIS POLYKETIDE SYNTHASE TYPE I PKS1-RELATED"/>
    <property type="match status" value="1"/>
</dbReference>
<comment type="caution">
    <text evidence="6">The sequence shown here is derived from an EMBL/GenBank/DDBJ whole genome shotgun (WGS) entry which is preliminary data.</text>
</comment>
<dbReference type="SMART" id="SM00826">
    <property type="entry name" value="PKS_DH"/>
    <property type="match status" value="1"/>
</dbReference>
<dbReference type="Gene3D" id="3.10.129.110">
    <property type="entry name" value="Polyketide synthase dehydratase"/>
    <property type="match status" value="1"/>
</dbReference>
<evidence type="ECO:0000313" key="7">
    <source>
        <dbReference type="Proteomes" id="UP001599756"/>
    </source>
</evidence>
<evidence type="ECO:0000313" key="6">
    <source>
        <dbReference type="EMBL" id="MFE1755924.1"/>
    </source>
</evidence>
<dbReference type="RefSeq" id="WP_381843556.1">
    <property type="nucleotide sequence ID" value="NZ_JBHYTS010000151.1"/>
</dbReference>
<dbReference type="Gene3D" id="3.40.50.11460">
    <property type="match status" value="1"/>
</dbReference>
<proteinExistence type="predicted"/>
<reference evidence="6 7" key="1">
    <citation type="submission" date="2024-09" db="EMBL/GenBank/DDBJ databases">
        <title>The Natural Products Discovery Center: Release of the First 8490 Sequenced Strains for Exploring Actinobacteria Biosynthetic Diversity.</title>
        <authorList>
            <person name="Kalkreuter E."/>
            <person name="Kautsar S.A."/>
            <person name="Yang D."/>
            <person name="Bader C.D."/>
            <person name="Teijaro C.N."/>
            <person name="Fluegel L."/>
            <person name="Davis C.M."/>
            <person name="Simpson J.R."/>
            <person name="Lauterbach L."/>
            <person name="Steele A.D."/>
            <person name="Gui C."/>
            <person name="Meng S."/>
            <person name="Li G."/>
            <person name="Viehrig K."/>
            <person name="Ye F."/>
            <person name="Su P."/>
            <person name="Kiefer A.F."/>
            <person name="Nichols A."/>
            <person name="Cepeda A.J."/>
            <person name="Yan W."/>
            <person name="Fan B."/>
            <person name="Jiang Y."/>
            <person name="Adhikari A."/>
            <person name="Zheng C.-J."/>
            <person name="Schuster L."/>
            <person name="Cowan T.M."/>
            <person name="Smanski M.J."/>
            <person name="Chevrette M.G."/>
            <person name="De Carvalho L.P.S."/>
            <person name="Shen B."/>
        </authorList>
    </citation>
    <scope>NUCLEOTIDE SEQUENCE [LARGE SCALE GENOMIC DNA]</scope>
    <source>
        <strain evidence="6 7">NPDC059500</strain>
    </source>
</reference>
<name>A0ABW6HGY5_9ACTN</name>
<keyword evidence="2" id="KW-0808">Transferase</keyword>
<comment type="pathway">
    <text evidence="1">Antibiotic biosynthesis.</text>
</comment>
<dbReference type="InterPro" id="IPR020807">
    <property type="entry name" value="PKS_DH"/>
</dbReference>
<dbReference type="SUPFAM" id="SSF51735">
    <property type="entry name" value="NAD(P)-binding Rossmann-fold domains"/>
    <property type="match status" value="1"/>
</dbReference>
<dbReference type="InterPro" id="IPR042104">
    <property type="entry name" value="PKS_dehydratase_sf"/>
</dbReference>
<protein>
    <submittedName>
        <fullName evidence="6">Polyketide synthase dehydratase domain-containing protein</fullName>
    </submittedName>
</protein>
<dbReference type="InterPro" id="IPR036291">
    <property type="entry name" value="NAD(P)-bd_dom_sf"/>
</dbReference>
<dbReference type="PROSITE" id="PS52019">
    <property type="entry name" value="PKS_MFAS_DH"/>
    <property type="match status" value="1"/>
</dbReference>
<evidence type="ECO:0000256" key="2">
    <source>
        <dbReference type="ARBA" id="ARBA00022679"/>
    </source>
</evidence>
<dbReference type="Gene3D" id="3.30.70.3290">
    <property type="match status" value="1"/>
</dbReference>
<dbReference type="Gene3D" id="3.40.366.10">
    <property type="entry name" value="Malonyl-Coenzyme A Acyl Carrier Protein, domain 2"/>
    <property type="match status" value="1"/>
</dbReference>
<dbReference type="InterPro" id="IPR049552">
    <property type="entry name" value="PKS_DH_N"/>
</dbReference>
<feature type="region of interest" description="N-terminal hotdog fold" evidence="4">
    <location>
        <begin position="111"/>
        <end position="236"/>
    </location>
</feature>
<feature type="non-terminal residue" evidence="6">
    <location>
        <position position="498"/>
    </location>
</feature>
<evidence type="ECO:0000259" key="5">
    <source>
        <dbReference type="PROSITE" id="PS52019"/>
    </source>
</evidence>
<dbReference type="PANTHER" id="PTHR43775">
    <property type="entry name" value="FATTY ACID SYNTHASE"/>
    <property type="match status" value="1"/>
</dbReference>
<dbReference type="InterPro" id="IPR049900">
    <property type="entry name" value="PKS_mFAS_DH"/>
</dbReference>
<dbReference type="InterPro" id="IPR001227">
    <property type="entry name" value="Ac_transferase_dom_sf"/>
</dbReference>
<evidence type="ECO:0000256" key="1">
    <source>
        <dbReference type="ARBA" id="ARBA00004792"/>
    </source>
</evidence>
<keyword evidence="7" id="KW-1185">Reference proteome</keyword>
<feature type="active site" description="Proton donor; for dehydratase activity" evidence="4">
    <location>
        <position position="312"/>
    </location>
</feature>
<feature type="region of interest" description="C-terminal hotdog fold" evidence="4">
    <location>
        <begin position="251"/>
        <end position="393"/>
    </location>
</feature>
<feature type="active site" description="Proton acceptor; for dehydratase activity" evidence="4">
    <location>
        <position position="143"/>
    </location>
</feature>
<gene>
    <name evidence="6" type="ORF">ACFW88_36270</name>
</gene>
<evidence type="ECO:0000256" key="4">
    <source>
        <dbReference type="PROSITE-ProRule" id="PRU01363"/>
    </source>
</evidence>
<dbReference type="Proteomes" id="UP001599756">
    <property type="component" value="Unassembled WGS sequence"/>
</dbReference>
<keyword evidence="3" id="KW-0511">Multifunctional enzyme</keyword>
<sequence length="498" mass="50673">MRVLEAEGVSTFVELGPDGVLSAMAQECVTGDDHAFASVLRRDRGEADTAIAAVAQAYVRGSAVDWRAFFAGVGARRVGLPTYAFQGERFWPDVVAGGGDPESVGLGVAGHPLLGAAVGLAGSDGFLFTGVLSAGVQGWLADHVVLGSVVLPGTAFVELALHVSGPVGCGGVEELTLEAPLVFPEGVGVGLQVLVEAADAGGRRSFGVFSRRRDAVGGEPWVRHATGVLAPVAADVVASVGELGVWPPEGAVAVGVEGLYGELAESGLAYGPVFRGLRAVWRRGDELFAEVVLPEQAQDSAAAFGLHPALLDAALHAVGADSAERRDPAVGGPLIPFAWSGVSLFAAGASSLRVRLGELGSDAVSLLVADGSGRPVASVDSVALRAASVEQVRAAAGERHDSLFRVEWTTVPVPEAGPSSAHSSEDWAVLRDCDLAELQATLDAGGAVPSVVVVECAPSSVAGDGGVSADAVRGAVRRVLGVVQGWLADERFADGRLV</sequence>
<dbReference type="Pfam" id="PF21089">
    <property type="entry name" value="PKS_DH_N"/>
    <property type="match status" value="1"/>
</dbReference>
<dbReference type="InterPro" id="IPR049551">
    <property type="entry name" value="PKS_DH_C"/>
</dbReference>
<organism evidence="6 7">
    <name type="scientific">Streptomyces anandii</name>
    <dbReference type="NCBI Taxonomy" id="285454"/>
    <lineage>
        <taxon>Bacteria</taxon>
        <taxon>Bacillati</taxon>
        <taxon>Actinomycetota</taxon>
        <taxon>Actinomycetes</taxon>
        <taxon>Kitasatosporales</taxon>
        <taxon>Streptomycetaceae</taxon>
        <taxon>Streptomyces</taxon>
    </lineage>
</organism>
<evidence type="ECO:0000256" key="3">
    <source>
        <dbReference type="ARBA" id="ARBA00023268"/>
    </source>
</evidence>
<accession>A0ABW6HGY5</accession>
<dbReference type="InterPro" id="IPR050091">
    <property type="entry name" value="PKS_NRPS_Biosynth_Enz"/>
</dbReference>
<dbReference type="Pfam" id="PF14765">
    <property type="entry name" value="PS-DH"/>
    <property type="match status" value="1"/>
</dbReference>
<dbReference type="EMBL" id="JBHYTS010000151">
    <property type="protein sequence ID" value="MFE1755924.1"/>
    <property type="molecule type" value="Genomic_DNA"/>
</dbReference>